<reference evidence="2" key="1">
    <citation type="submission" date="2017-05" db="EMBL/GenBank/DDBJ databases">
        <authorList>
            <person name="Sung H."/>
        </authorList>
    </citation>
    <scope>NUCLEOTIDE SEQUENCE [LARGE SCALE GENOMIC DNA]</scope>
    <source>
        <strain evidence="2">AR23208</strain>
    </source>
</reference>
<dbReference type="RefSeq" id="WP_087458865.1">
    <property type="nucleotide sequence ID" value="NZ_CP021434.1"/>
</dbReference>
<name>A0A1Y0IU98_9BACL</name>
<gene>
    <name evidence="1" type="ORF">CBW65_22865</name>
</gene>
<evidence type="ECO:0000313" key="1">
    <source>
        <dbReference type="EMBL" id="ARU63529.1"/>
    </source>
</evidence>
<dbReference type="Proteomes" id="UP000195437">
    <property type="component" value="Chromosome"/>
</dbReference>
<dbReference type="AlphaFoldDB" id="A0A1Y0IU98"/>
<dbReference type="KEGG" id="tum:CBW65_22865"/>
<sequence>METMTKERRRFIKRFVVNGSGSEELRIEELMNNLRQEVQVVREEQPELSDYQLYDLTFSFHENGMMVQMEFRL</sequence>
<dbReference type="OrthoDB" id="2382222at2"/>
<protein>
    <submittedName>
        <fullName evidence="1">Uncharacterized protein</fullName>
    </submittedName>
</protein>
<dbReference type="EMBL" id="CP021434">
    <property type="protein sequence ID" value="ARU63529.1"/>
    <property type="molecule type" value="Genomic_DNA"/>
</dbReference>
<keyword evidence="2" id="KW-1185">Reference proteome</keyword>
<organism evidence="1 2">
    <name type="scientific">Tumebacillus avium</name>
    <dbReference type="NCBI Taxonomy" id="1903704"/>
    <lineage>
        <taxon>Bacteria</taxon>
        <taxon>Bacillati</taxon>
        <taxon>Bacillota</taxon>
        <taxon>Bacilli</taxon>
        <taxon>Bacillales</taxon>
        <taxon>Alicyclobacillaceae</taxon>
        <taxon>Tumebacillus</taxon>
    </lineage>
</organism>
<proteinExistence type="predicted"/>
<evidence type="ECO:0000313" key="2">
    <source>
        <dbReference type="Proteomes" id="UP000195437"/>
    </source>
</evidence>
<accession>A0A1Y0IU98</accession>